<sequence>MPSVKLKSQRVDSNDKKANEEDFNKALKSFQKISQETKRQVKRREYYVSPRVEMRAKRNSSKKGKRRTK</sequence>
<feature type="compositionally biased region" description="Basic residues" evidence="5">
    <location>
        <begin position="57"/>
        <end position="69"/>
    </location>
</feature>
<feature type="compositionally biased region" description="Basic and acidic residues" evidence="5">
    <location>
        <begin position="9"/>
        <end position="25"/>
    </location>
</feature>
<evidence type="ECO:0000313" key="6">
    <source>
        <dbReference type="EMBL" id="NKE38271.1"/>
    </source>
</evidence>
<dbReference type="GO" id="GO:0003735">
    <property type="term" value="F:structural constituent of ribosome"/>
    <property type="evidence" value="ECO:0007669"/>
    <property type="project" value="InterPro"/>
</dbReference>
<protein>
    <recommendedName>
        <fullName evidence="4">Small ribosomal subunit protein bS21</fullName>
    </recommendedName>
</protein>
<reference evidence="6 7" key="1">
    <citation type="submission" date="2020-04" db="EMBL/GenBank/DDBJ databases">
        <title>Complete genome sequence of Spiroplasma platyhelix ATCC 51748, an insect isolate.</title>
        <authorList>
            <person name="Green E.A."/>
            <person name="Klassen J.L."/>
        </authorList>
    </citation>
    <scope>NUCLEOTIDE SEQUENCE [LARGE SCALE GENOMIC DNA]</scope>
    <source>
        <strain evidence="6 7">PALS-1</strain>
    </source>
</reference>
<dbReference type="GO" id="GO:1990904">
    <property type="term" value="C:ribonucleoprotein complex"/>
    <property type="evidence" value="ECO:0007669"/>
    <property type="project" value="UniProtKB-KW"/>
</dbReference>
<dbReference type="RefSeq" id="WP_168104745.1">
    <property type="nucleotide sequence ID" value="NZ_CP051215.1"/>
</dbReference>
<name>A0A846TWA2_9MOLU</name>
<dbReference type="NCBIfam" id="TIGR00030">
    <property type="entry name" value="S21p"/>
    <property type="match status" value="1"/>
</dbReference>
<evidence type="ECO:0000256" key="5">
    <source>
        <dbReference type="SAM" id="MobiDB-lite"/>
    </source>
</evidence>
<evidence type="ECO:0000256" key="4">
    <source>
        <dbReference type="ARBA" id="ARBA00035135"/>
    </source>
</evidence>
<dbReference type="GO" id="GO:0005840">
    <property type="term" value="C:ribosome"/>
    <property type="evidence" value="ECO:0007669"/>
    <property type="project" value="UniProtKB-KW"/>
</dbReference>
<evidence type="ECO:0000313" key="7">
    <source>
        <dbReference type="Proteomes" id="UP000584587"/>
    </source>
</evidence>
<gene>
    <name evidence="6" type="primary">rpsU</name>
    <name evidence="6" type="ORF">HER12_00675</name>
</gene>
<dbReference type="EMBL" id="JAAVVK010000001">
    <property type="protein sequence ID" value="NKE38271.1"/>
    <property type="molecule type" value="Genomic_DNA"/>
</dbReference>
<dbReference type="AlphaFoldDB" id="A0A846TWA2"/>
<evidence type="ECO:0000256" key="1">
    <source>
        <dbReference type="ARBA" id="ARBA00006640"/>
    </source>
</evidence>
<feature type="compositionally biased region" description="Basic and acidic residues" evidence="5">
    <location>
        <begin position="35"/>
        <end position="56"/>
    </location>
</feature>
<proteinExistence type="inferred from homology"/>
<comment type="similarity">
    <text evidence="1">Belongs to the bacterial ribosomal protein bS21 family.</text>
</comment>
<dbReference type="GO" id="GO:0006412">
    <property type="term" value="P:translation"/>
    <property type="evidence" value="ECO:0007669"/>
    <property type="project" value="InterPro"/>
</dbReference>
<evidence type="ECO:0000256" key="3">
    <source>
        <dbReference type="ARBA" id="ARBA00023274"/>
    </source>
</evidence>
<accession>A0A846TWA2</accession>
<keyword evidence="2 6" id="KW-0689">Ribosomal protein</keyword>
<keyword evidence="3" id="KW-0687">Ribonucleoprotein</keyword>
<comment type="caution">
    <text evidence="6">The sequence shown here is derived from an EMBL/GenBank/DDBJ whole genome shotgun (WGS) entry which is preliminary data.</text>
</comment>
<dbReference type="Proteomes" id="UP000584587">
    <property type="component" value="Unassembled WGS sequence"/>
</dbReference>
<organism evidence="6 7">
    <name type="scientific">Spiroplasma platyhelix PALS-1</name>
    <dbReference type="NCBI Taxonomy" id="1276218"/>
    <lineage>
        <taxon>Bacteria</taxon>
        <taxon>Bacillati</taxon>
        <taxon>Mycoplasmatota</taxon>
        <taxon>Mollicutes</taxon>
        <taxon>Entomoplasmatales</taxon>
        <taxon>Spiroplasmataceae</taxon>
        <taxon>Spiroplasma</taxon>
    </lineage>
</organism>
<dbReference type="InterPro" id="IPR001911">
    <property type="entry name" value="Ribosomal_bS21"/>
</dbReference>
<feature type="region of interest" description="Disordered" evidence="5">
    <location>
        <begin position="1"/>
        <end position="69"/>
    </location>
</feature>
<evidence type="ECO:0000256" key="2">
    <source>
        <dbReference type="ARBA" id="ARBA00022980"/>
    </source>
</evidence>
<keyword evidence="7" id="KW-1185">Reference proteome</keyword>